<proteinExistence type="predicted"/>
<dbReference type="Proteomes" id="UP000013968">
    <property type="component" value="Chromosome"/>
</dbReference>
<evidence type="ECO:0000256" key="1">
    <source>
        <dbReference type="SAM" id="MobiDB-lite"/>
    </source>
</evidence>
<gene>
    <name evidence="2" type="ORF">AORI_1768</name>
</gene>
<organism evidence="2 3">
    <name type="scientific">Amycolatopsis keratiniphila</name>
    <dbReference type="NCBI Taxonomy" id="129921"/>
    <lineage>
        <taxon>Bacteria</taxon>
        <taxon>Bacillati</taxon>
        <taxon>Actinomycetota</taxon>
        <taxon>Actinomycetes</taxon>
        <taxon>Pseudonocardiales</taxon>
        <taxon>Pseudonocardiaceae</taxon>
        <taxon>Amycolatopsis</taxon>
        <taxon>Amycolatopsis japonica group</taxon>
    </lineage>
</organism>
<dbReference type="HOGENOM" id="CLU_2314246_0_0_11"/>
<name>R4SW29_9PSEU</name>
<dbReference type="KEGG" id="aoi:AORI_1768"/>
<accession>R4SW29</accession>
<evidence type="ECO:0000313" key="2">
    <source>
        <dbReference type="EMBL" id="AGM04356.1"/>
    </source>
</evidence>
<keyword evidence="3" id="KW-1185">Reference proteome</keyword>
<evidence type="ECO:0000313" key="3">
    <source>
        <dbReference type="Proteomes" id="UP000013968"/>
    </source>
</evidence>
<feature type="region of interest" description="Disordered" evidence="1">
    <location>
        <begin position="1"/>
        <end position="35"/>
    </location>
</feature>
<dbReference type="EMBL" id="CP003410">
    <property type="protein sequence ID" value="AGM04356.1"/>
    <property type="molecule type" value="Genomic_DNA"/>
</dbReference>
<reference evidence="2 3" key="1">
    <citation type="journal article" date="2013" name="BMC Genomics">
        <title>ContigScape: a Cytoscape plugin facilitating microbial genome gap closing.</title>
        <authorList>
            <person name="Tang B."/>
            <person name="Wang Q."/>
            <person name="Yang M."/>
            <person name="Xie F."/>
            <person name="Zhu Y."/>
            <person name="Zhuo Y."/>
            <person name="Wang S."/>
            <person name="Gao H."/>
            <person name="Ding X."/>
            <person name="Zhang L."/>
            <person name="Zhao G."/>
            <person name="Zheng H."/>
        </authorList>
    </citation>
    <scope>NUCLEOTIDE SEQUENCE [LARGE SCALE GENOMIC DNA]</scope>
    <source>
        <strain evidence="2 3">HCCB10007</strain>
    </source>
</reference>
<sequence length="99" mass="10043">MSGPESRVRVAPSRGWGDPDAASRTKRRAAPASAPTAVAEANTAAASPVSAVNWISPSVPAVNPEWTPQATTAVPAVALNLVATPVTSTTKPKASKEKT</sequence>
<protein>
    <submittedName>
        <fullName evidence="2">Uncharacterized protein</fullName>
    </submittedName>
</protein>
<dbReference type="AlphaFoldDB" id="R4SW29"/>